<keyword evidence="5" id="KW-1185">Reference proteome</keyword>
<evidence type="ECO:0000313" key="5">
    <source>
        <dbReference type="Proteomes" id="UP001597402"/>
    </source>
</evidence>
<dbReference type="PANTHER" id="PTHR43708">
    <property type="entry name" value="CONSERVED EXPRESSED OXIDOREDUCTASE (EUROFUNG)"/>
    <property type="match status" value="1"/>
</dbReference>
<dbReference type="Proteomes" id="UP001597402">
    <property type="component" value="Unassembled WGS sequence"/>
</dbReference>
<dbReference type="Gene3D" id="3.40.50.720">
    <property type="entry name" value="NAD(P)-binding Rossmann-like Domain"/>
    <property type="match status" value="1"/>
</dbReference>
<gene>
    <name evidence="4" type="ORF">ACFSHS_16655</name>
</gene>
<evidence type="ECO:0000256" key="2">
    <source>
        <dbReference type="ARBA" id="ARBA00023002"/>
    </source>
</evidence>
<evidence type="ECO:0000313" key="4">
    <source>
        <dbReference type="EMBL" id="MFD2093196.1"/>
    </source>
</evidence>
<evidence type="ECO:0000259" key="3">
    <source>
        <dbReference type="Pfam" id="PF01408"/>
    </source>
</evidence>
<comment type="caution">
    <text evidence="4">The sequence shown here is derived from an EMBL/GenBank/DDBJ whole genome shotgun (WGS) entry which is preliminary data.</text>
</comment>
<sequence>MSHPDLGPARVVAWWGQDPELARQWADRTGVERVVDRPEVLVGQVDAVLICTWRGSDHAALARPFLRAGVPVFVDKPFTESIPEARELVAIAEETGAVLFTSSPWKWSPAVGEVHRRAHELGGLRTCVATGPYVDGPFFYVTHMVETGQFLLGTGAATVCALETEAARVITVTYRSGEVLVVNALRDTSAVRQVTLYGKDGYLEADINEAQKEVGMVEMLAVFLRAARTGRPPLSYEHPVEATAVMAAAQHSIERGGVPVALDTLLRPQWGPSIGRMSNEQQAY</sequence>
<proteinExistence type="inferred from homology"/>
<dbReference type="Gene3D" id="3.30.360.10">
    <property type="entry name" value="Dihydrodipicolinate Reductase, domain 2"/>
    <property type="match status" value="1"/>
</dbReference>
<dbReference type="SUPFAM" id="SSF51735">
    <property type="entry name" value="NAD(P)-binding Rossmann-fold domains"/>
    <property type="match status" value="1"/>
</dbReference>
<dbReference type="InterPro" id="IPR000683">
    <property type="entry name" value="Gfo/Idh/MocA-like_OxRdtase_N"/>
</dbReference>
<keyword evidence="2" id="KW-0560">Oxidoreductase</keyword>
<dbReference type="PANTHER" id="PTHR43708:SF5">
    <property type="entry name" value="CONSERVED EXPRESSED OXIDOREDUCTASE (EUROFUNG)-RELATED"/>
    <property type="match status" value="1"/>
</dbReference>
<dbReference type="Pfam" id="PF01408">
    <property type="entry name" value="GFO_IDH_MocA"/>
    <property type="match status" value="1"/>
</dbReference>
<comment type="similarity">
    <text evidence="1">Belongs to the Gfo/Idh/MocA family.</text>
</comment>
<dbReference type="EMBL" id="JBHUHP010000016">
    <property type="protein sequence ID" value="MFD2093196.1"/>
    <property type="molecule type" value="Genomic_DNA"/>
</dbReference>
<reference evidence="5" key="1">
    <citation type="journal article" date="2019" name="Int. J. Syst. Evol. Microbiol.">
        <title>The Global Catalogue of Microorganisms (GCM) 10K type strain sequencing project: providing services to taxonomists for standard genome sequencing and annotation.</title>
        <authorList>
            <consortium name="The Broad Institute Genomics Platform"/>
            <consortium name="The Broad Institute Genome Sequencing Center for Infectious Disease"/>
            <person name="Wu L."/>
            <person name="Ma J."/>
        </authorList>
    </citation>
    <scope>NUCLEOTIDE SEQUENCE [LARGE SCALE GENOMIC DNA]</scope>
    <source>
        <strain evidence="5">JCM 3338</strain>
    </source>
</reference>
<dbReference type="InterPro" id="IPR036291">
    <property type="entry name" value="NAD(P)-bd_dom_sf"/>
</dbReference>
<protein>
    <submittedName>
        <fullName evidence="4">Gfo/Idh/MocA family protein</fullName>
    </submittedName>
</protein>
<evidence type="ECO:0000256" key="1">
    <source>
        <dbReference type="ARBA" id="ARBA00010928"/>
    </source>
</evidence>
<organism evidence="4 5">
    <name type="scientific">Blastococcus deserti</name>
    <dbReference type="NCBI Taxonomy" id="2259033"/>
    <lineage>
        <taxon>Bacteria</taxon>
        <taxon>Bacillati</taxon>
        <taxon>Actinomycetota</taxon>
        <taxon>Actinomycetes</taxon>
        <taxon>Geodermatophilales</taxon>
        <taxon>Geodermatophilaceae</taxon>
        <taxon>Blastococcus</taxon>
    </lineage>
</organism>
<feature type="domain" description="Gfo/Idh/MocA-like oxidoreductase N-terminal" evidence="3">
    <location>
        <begin position="10"/>
        <end position="100"/>
    </location>
</feature>
<name>A0ABW4XCN5_9ACTN</name>
<accession>A0ABW4XCN5</accession>
<dbReference type="RefSeq" id="WP_376878493.1">
    <property type="nucleotide sequence ID" value="NZ_JBHUHP010000016.1"/>
</dbReference>
<dbReference type="InterPro" id="IPR051317">
    <property type="entry name" value="Gfo/Idh/MocA_oxidoreduct"/>
</dbReference>